<feature type="domain" description="RRP12 HEAT" evidence="4">
    <location>
        <begin position="364"/>
        <end position="616"/>
    </location>
</feature>
<dbReference type="Proteomes" id="UP001431209">
    <property type="component" value="Unassembled WGS sequence"/>
</dbReference>
<evidence type="ECO:0000313" key="7">
    <source>
        <dbReference type="Proteomes" id="UP001431209"/>
    </source>
</evidence>
<evidence type="ECO:0000256" key="1">
    <source>
        <dbReference type="ARBA" id="ARBA00004123"/>
    </source>
</evidence>
<dbReference type="GO" id="GO:0005634">
    <property type="term" value="C:nucleus"/>
    <property type="evidence" value="ECO:0007669"/>
    <property type="project" value="UniProtKB-SubCell"/>
</dbReference>
<name>A0AAW2Z8V4_9EUKA</name>
<dbReference type="EMBL" id="JAOPGA020001213">
    <property type="protein sequence ID" value="KAL0486273.1"/>
    <property type="molecule type" value="Genomic_DNA"/>
</dbReference>
<evidence type="ECO:0000259" key="5">
    <source>
        <dbReference type="Pfam" id="PF25772"/>
    </source>
</evidence>
<feature type="region of interest" description="Disordered" evidence="3">
    <location>
        <begin position="134"/>
        <end position="156"/>
    </location>
</feature>
<evidence type="ECO:0000256" key="2">
    <source>
        <dbReference type="ARBA" id="ARBA00023242"/>
    </source>
</evidence>
<comment type="subcellular location">
    <subcellularLocation>
        <location evidence="1">Nucleus</location>
    </subcellularLocation>
</comment>
<comment type="caution">
    <text evidence="6">The sequence shown here is derived from an EMBL/GenBank/DDBJ whole genome shotgun (WGS) entry which is preliminary data.</text>
</comment>
<dbReference type="Pfam" id="PF25772">
    <property type="entry name" value="HEAT_RRP12_N"/>
    <property type="match status" value="1"/>
</dbReference>
<dbReference type="SUPFAM" id="SSF48371">
    <property type="entry name" value="ARM repeat"/>
    <property type="match status" value="1"/>
</dbReference>
<gene>
    <name evidence="6" type="ORF">AKO1_011944</name>
</gene>
<proteinExistence type="predicted"/>
<sequence>MSDLFAEVYKNAEAPGKNTQWITMKVVVDAVTEVLQTQGEHNNPIAYFGSFVSAIENEKKFTHMNALLNLLYIVSKNIPTTVFQAKFEQLSKLYISLMKKYEKQAELMANLLLNVTWLLKCQKSSAWSVLSTKSEENEGYEQDAEMDSDEDESPNHDNTKLVQLLVENMVELLVDRRVYSRQRSRECLLQLLEVKRSHIVRSISFHISKLVSKTLQGSTTKDCQSAMHLLEALNTSGMLLQLNQSCINETANLLVSVPSLNNLDLTVQAYDTLNTLFNKQQQNIDAKIFTPNSCAKLVQSLLDNFPPSIPSEIKLPSLHVKTVSKGLITLCAITKDFSTHQDFKKILVPRYFDLVLDRNFDRDETLAKNTVNELKSVINKCITTDMLNIKSEIMNKILASLMGSLAIKNKHNIASILTLSTLFFEKCGRVTGLFNNLLDALDKLHTGAEGNPRLNLKIEKCIGGAILHLGPQQVLNVMPLNLVNAESKQVRGWLLPLLKDNVKNTELSFFESHFIRLIQVFQNKADQESEKSEFKQNLNALINQMWSLLPGFMTYPTDFNASFKTLASHLGDSLSKEQQVNPICLALIRVITNSKRIVQSNKDDAQHQITVQDAQKFTRVHW</sequence>
<protein>
    <submittedName>
        <fullName evidence="6">RRP12-like protein</fullName>
    </submittedName>
</protein>
<organism evidence="6 7">
    <name type="scientific">Acrasis kona</name>
    <dbReference type="NCBI Taxonomy" id="1008807"/>
    <lineage>
        <taxon>Eukaryota</taxon>
        <taxon>Discoba</taxon>
        <taxon>Heterolobosea</taxon>
        <taxon>Tetramitia</taxon>
        <taxon>Eutetramitia</taxon>
        <taxon>Acrasidae</taxon>
        <taxon>Acrasis</taxon>
    </lineage>
</organism>
<dbReference type="Pfam" id="PF08161">
    <property type="entry name" value="RRP12_HEAT"/>
    <property type="match status" value="1"/>
</dbReference>
<dbReference type="InterPro" id="IPR057860">
    <property type="entry name" value="HEAT_RRP12_N"/>
</dbReference>
<dbReference type="InterPro" id="IPR012978">
    <property type="entry name" value="HEAT_RRP12"/>
</dbReference>
<accession>A0AAW2Z8V4</accession>
<feature type="domain" description="RRP12 N-terminal HEAT" evidence="5">
    <location>
        <begin position="26"/>
        <end position="131"/>
    </location>
</feature>
<keyword evidence="7" id="KW-1185">Reference proteome</keyword>
<feature type="compositionally biased region" description="Acidic residues" evidence="3">
    <location>
        <begin position="137"/>
        <end position="152"/>
    </location>
</feature>
<dbReference type="AlphaFoldDB" id="A0AAW2Z8V4"/>
<evidence type="ECO:0000259" key="4">
    <source>
        <dbReference type="Pfam" id="PF08161"/>
    </source>
</evidence>
<dbReference type="InterPro" id="IPR052087">
    <property type="entry name" value="RRP12"/>
</dbReference>
<evidence type="ECO:0000313" key="6">
    <source>
        <dbReference type="EMBL" id="KAL0486273.1"/>
    </source>
</evidence>
<reference evidence="6 7" key="1">
    <citation type="submission" date="2024-03" db="EMBL/GenBank/DDBJ databases">
        <title>The Acrasis kona genome and developmental transcriptomes reveal deep origins of eukaryotic multicellular pathways.</title>
        <authorList>
            <person name="Sheikh S."/>
            <person name="Fu C.-J."/>
            <person name="Brown M.W."/>
            <person name="Baldauf S.L."/>
        </authorList>
    </citation>
    <scope>NUCLEOTIDE SEQUENCE [LARGE SCALE GENOMIC DNA]</scope>
    <source>
        <strain evidence="6 7">ATCC MYA-3509</strain>
    </source>
</reference>
<dbReference type="PANTHER" id="PTHR48287">
    <property type="entry name" value="ARM REPEAT SUPERFAMILY PROTEIN"/>
    <property type="match status" value="1"/>
</dbReference>
<dbReference type="InterPro" id="IPR016024">
    <property type="entry name" value="ARM-type_fold"/>
</dbReference>
<dbReference type="PANTHER" id="PTHR48287:SF1">
    <property type="entry name" value="ARM REPEAT SUPERFAMILY PROTEIN"/>
    <property type="match status" value="1"/>
</dbReference>
<keyword evidence="2" id="KW-0539">Nucleus</keyword>
<evidence type="ECO:0000256" key="3">
    <source>
        <dbReference type="SAM" id="MobiDB-lite"/>
    </source>
</evidence>